<accession>A0AAV5UMN8</accession>
<dbReference type="AlphaFoldDB" id="A0AAV5UMN8"/>
<name>A0AAV5UMN8_9BILA</name>
<keyword evidence="2" id="KW-1185">Reference proteome</keyword>
<dbReference type="EMBL" id="BTSX01000006">
    <property type="protein sequence ID" value="GMT07847.1"/>
    <property type="molecule type" value="Genomic_DNA"/>
</dbReference>
<gene>
    <name evidence="1" type="ORF">PENTCL1PPCAC_30021</name>
</gene>
<comment type="caution">
    <text evidence="1">The sequence shown here is derived from an EMBL/GenBank/DDBJ whole genome shotgun (WGS) entry which is preliminary data.</text>
</comment>
<proteinExistence type="predicted"/>
<evidence type="ECO:0000313" key="1">
    <source>
        <dbReference type="EMBL" id="GMT07847.1"/>
    </source>
</evidence>
<dbReference type="Proteomes" id="UP001432027">
    <property type="component" value="Unassembled WGS sequence"/>
</dbReference>
<organism evidence="1 2">
    <name type="scientific">Pristionchus entomophagus</name>
    <dbReference type="NCBI Taxonomy" id="358040"/>
    <lineage>
        <taxon>Eukaryota</taxon>
        <taxon>Metazoa</taxon>
        <taxon>Ecdysozoa</taxon>
        <taxon>Nematoda</taxon>
        <taxon>Chromadorea</taxon>
        <taxon>Rhabditida</taxon>
        <taxon>Rhabditina</taxon>
        <taxon>Diplogasteromorpha</taxon>
        <taxon>Diplogasteroidea</taxon>
        <taxon>Neodiplogasteridae</taxon>
        <taxon>Pristionchus</taxon>
    </lineage>
</organism>
<reference evidence="1" key="1">
    <citation type="submission" date="2023-10" db="EMBL/GenBank/DDBJ databases">
        <title>Genome assembly of Pristionchus species.</title>
        <authorList>
            <person name="Yoshida K."/>
            <person name="Sommer R.J."/>
        </authorList>
    </citation>
    <scope>NUCLEOTIDE SEQUENCE</scope>
    <source>
        <strain evidence="1">RS0144</strain>
    </source>
</reference>
<feature type="non-terminal residue" evidence="1">
    <location>
        <position position="111"/>
    </location>
</feature>
<evidence type="ECO:0000313" key="2">
    <source>
        <dbReference type="Proteomes" id="UP001432027"/>
    </source>
</evidence>
<protein>
    <submittedName>
        <fullName evidence="1">Uncharacterized protein</fullName>
    </submittedName>
</protein>
<feature type="non-terminal residue" evidence="1">
    <location>
        <position position="1"/>
    </location>
</feature>
<sequence length="111" mass="12534">GCGCSCCSARQHIQIGRRAERRWGRARRDGGSRAIDEGRSCCHLHPIQWLHCVHHLLCLEIDEIGVLVETPSILLVCPLQFDVCFSGYGRPFCQEREMISDGHRELSGKFA</sequence>